<keyword evidence="1" id="KW-0812">Transmembrane</keyword>
<dbReference type="PANTHER" id="PTHR12174">
    <property type="entry name" value="SIGNAL PEPTIDE PEPTIDASE"/>
    <property type="match status" value="1"/>
</dbReference>
<dbReference type="AlphaFoldDB" id="A0A8H2WJ83"/>
<feature type="transmembrane region" description="Helical" evidence="1">
    <location>
        <begin position="259"/>
        <end position="280"/>
    </location>
</feature>
<dbReference type="EMBL" id="CAJMWT010001201">
    <property type="protein sequence ID" value="CAE6386652.1"/>
    <property type="molecule type" value="Genomic_DNA"/>
</dbReference>
<sequence length="374" mass="40893">MNSLDINNLLSSSALVGLATLSVYAGSVGSYNAPLETECLPTNTSDESIPEPTPLRNGVSLRTRHALVGVALVVLSVPTYLFIGPDPMTKLIRFIYCIISINSLCWTSASLTRFVIGAERYRRIPRIRLVLDETRLSFNFECCSTRPDPPTMSTLQGIRTTTLVYLLVSLAASISYMFGDSKSIYMSNLLMASLAHVDMSLVKPSRFRTVCIFLALTPVMFGWPALSLGYGTLAVSETPNLNSPSQLLIPTTLSRPTPVMILSALDIIFPGKLVAFAYRLDAHIRDTGKQRSVTYFGTTLVAYAVSLSVAIGAMRTFRIAQLASLYISPICFLAFVGAAVLRREWGYVWGWNEGAPDDIGGVENEKSGEEKRFG</sequence>
<dbReference type="Pfam" id="PF04258">
    <property type="entry name" value="Peptidase_A22B"/>
    <property type="match status" value="1"/>
</dbReference>
<evidence type="ECO:0008006" key="4">
    <source>
        <dbReference type="Google" id="ProtNLM"/>
    </source>
</evidence>
<dbReference type="InterPro" id="IPR007369">
    <property type="entry name" value="Peptidase_A22B_SPP"/>
</dbReference>
<gene>
    <name evidence="2" type="ORF">RDB_LOCUS28189</name>
</gene>
<dbReference type="GO" id="GO:0033619">
    <property type="term" value="P:membrane protein proteolysis"/>
    <property type="evidence" value="ECO:0007669"/>
    <property type="project" value="TreeGrafter"/>
</dbReference>
<evidence type="ECO:0000256" key="1">
    <source>
        <dbReference type="SAM" id="Phobius"/>
    </source>
</evidence>
<organism evidence="2 3">
    <name type="scientific">Rhizoctonia solani</name>
    <dbReference type="NCBI Taxonomy" id="456999"/>
    <lineage>
        <taxon>Eukaryota</taxon>
        <taxon>Fungi</taxon>
        <taxon>Dikarya</taxon>
        <taxon>Basidiomycota</taxon>
        <taxon>Agaricomycotina</taxon>
        <taxon>Agaricomycetes</taxon>
        <taxon>Cantharellales</taxon>
        <taxon>Ceratobasidiaceae</taxon>
        <taxon>Rhizoctonia</taxon>
    </lineage>
</organism>
<keyword evidence="1" id="KW-1133">Transmembrane helix</keyword>
<comment type="caution">
    <text evidence="2">The sequence shown here is derived from an EMBL/GenBank/DDBJ whole genome shotgun (WGS) entry which is preliminary data.</text>
</comment>
<evidence type="ECO:0000313" key="3">
    <source>
        <dbReference type="Proteomes" id="UP000663843"/>
    </source>
</evidence>
<reference evidence="2" key="1">
    <citation type="submission" date="2021-01" db="EMBL/GenBank/DDBJ databases">
        <authorList>
            <person name="Kaushik A."/>
        </authorList>
    </citation>
    <scope>NUCLEOTIDE SEQUENCE</scope>
    <source>
        <strain evidence="2">AG2-2IIIB</strain>
    </source>
</reference>
<dbReference type="PANTHER" id="PTHR12174:SF103">
    <property type="entry name" value="INTRAMEMBRANE PROTEASE (IMPAS) FAMILY"/>
    <property type="match status" value="1"/>
</dbReference>
<dbReference type="Proteomes" id="UP000663843">
    <property type="component" value="Unassembled WGS sequence"/>
</dbReference>
<name>A0A8H2WJ83_9AGAM</name>
<feature type="transmembrane region" description="Helical" evidence="1">
    <location>
        <begin position="319"/>
        <end position="341"/>
    </location>
</feature>
<protein>
    <recommendedName>
        <fullName evidence="4">Signal peptide peptidase</fullName>
    </recommendedName>
</protein>
<proteinExistence type="predicted"/>
<dbReference type="GO" id="GO:0098553">
    <property type="term" value="C:lumenal side of endoplasmic reticulum membrane"/>
    <property type="evidence" value="ECO:0007669"/>
    <property type="project" value="TreeGrafter"/>
</dbReference>
<dbReference type="GO" id="GO:0042500">
    <property type="term" value="F:aspartic endopeptidase activity, intramembrane cleaving"/>
    <property type="evidence" value="ECO:0007669"/>
    <property type="project" value="InterPro"/>
</dbReference>
<keyword evidence="1" id="KW-0472">Membrane</keyword>
<dbReference type="GO" id="GO:0098554">
    <property type="term" value="C:cytoplasmic side of endoplasmic reticulum membrane"/>
    <property type="evidence" value="ECO:0007669"/>
    <property type="project" value="TreeGrafter"/>
</dbReference>
<evidence type="ECO:0000313" key="2">
    <source>
        <dbReference type="EMBL" id="CAE6386652.1"/>
    </source>
</evidence>
<feature type="transmembrane region" description="Helical" evidence="1">
    <location>
        <begin position="292"/>
        <end position="313"/>
    </location>
</feature>
<accession>A0A8H2WJ83</accession>
<dbReference type="GO" id="GO:0030660">
    <property type="term" value="C:Golgi-associated vesicle membrane"/>
    <property type="evidence" value="ECO:0007669"/>
    <property type="project" value="TreeGrafter"/>
</dbReference>
<feature type="transmembrane region" description="Helical" evidence="1">
    <location>
        <begin position="66"/>
        <end position="85"/>
    </location>
</feature>
<feature type="transmembrane region" description="Helical" evidence="1">
    <location>
        <begin position="91"/>
        <end position="116"/>
    </location>
</feature>
<feature type="transmembrane region" description="Helical" evidence="1">
    <location>
        <begin position="209"/>
        <end position="230"/>
    </location>
</feature>